<proteinExistence type="predicted"/>
<accession>A0A9P1IB83</accession>
<protein>
    <recommendedName>
        <fullName evidence="3">F-box domain-containing protein</fullName>
    </recommendedName>
</protein>
<evidence type="ECO:0008006" key="3">
    <source>
        <dbReference type="Google" id="ProtNLM"/>
    </source>
</evidence>
<dbReference type="AlphaFoldDB" id="A0A9P1IB83"/>
<dbReference type="Proteomes" id="UP001152747">
    <property type="component" value="Unassembled WGS sequence"/>
</dbReference>
<gene>
    <name evidence="1" type="ORF">CAMP_LOCUS4641</name>
</gene>
<name>A0A9P1IB83_9PELO</name>
<evidence type="ECO:0000313" key="1">
    <source>
        <dbReference type="EMBL" id="CAI5442004.1"/>
    </source>
</evidence>
<evidence type="ECO:0000313" key="2">
    <source>
        <dbReference type="Proteomes" id="UP001152747"/>
    </source>
</evidence>
<dbReference type="EMBL" id="CANHGI010000002">
    <property type="protein sequence ID" value="CAI5442004.1"/>
    <property type="molecule type" value="Genomic_DNA"/>
</dbReference>
<comment type="caution">
    <text evidence="1">The sequence shown here is derived from an EMBL/GenBank/DDBJ whole genome shotgun (WGS) entry which is preliminary data.</text>
</comment>
<organism evidence="1 2">
    <name type="scientific">Caenorhabditis angaria</name>
    <dbReference type="NCBI Taxonomy" id="860376"/>
    <lineage>
        <taxon>Eukaryota</taxon>
        <taxon>Metazoa</taxon>
        <taxon>Ecdysozoa</taxon>
        <taxon>Nematoda</taxon>
        <taxon>Chromadorea</taxon>
        <taxon>Rhabditida</taxon>
        <taxon>Rhabditina</taxon>
        <taxon>Rhabditomorpha</taxon>
        <taxon>Rhabditoidea</taxon>
        <taxon>Rhabditidae</taxon>
        <taxon>Peloderinae</taxon>
        <taxon>Caenorhabditis</taxon>
    </lineage>
</organism>
<reference evidence="1" key="1">
    <citation type="submission" date="2022-11" db="EMBL/GenBank/DDBJ databases">
        <authorList>
            <person name="Kikuchi T."/>
        </authorList>
    </citation>
    <scope>NUCLEOTIDE SEQUENCE</scope>
    <source>
        <strain evidence="1">PS1010</strain>
    </source>
</reference>
<keyword evidence="2" id="KW-1185">Reference proteome</keyword>
<sequence length="369" mass="43778">MMNIGEELQRCPPSQILDDTSKKRQNIEDDEYPYSTSWFGIPEELREMVINEIDPETTFRFKQCSKLCGEEARRSKNSMCKIELNNTEKGTHICFHLEDLYSNCPHFRYTFIENESNESKTTTICHERISIEDWSGGEYCDYILRLENGEDCEEDSYINTLIKEKWRIEENGDMESVIVKYLEKFLEEYKYSLYAFINGAYNVKAENLNLKHLRKLQHIVFDDYDVLEKNLMKFEQIAECKAHISLPETKFSFDQIIQLSANSITIGGKDLTNEKIKIYLKMWENGEIDENISEVTIYMNGLKILEEEYYTRGLLTVFNRDEPSRKRRRSSSIHSFFLVKTTDPKHCTHIRLSDHTIEIDRHNFFFHKE</sequence>